<gene>
    <name evidence="1" type="ORF">CAPTEDRAFT_109253</name>
</gene>
<organism evidence="1">
    <name type="scientific">Capitella teleta</name>
    <name type="common">Polychaete worm</name>
    <dbReference type="NCBI Taxonomy" id="283909"/>
    <lineage>
        <taxon>Eukaryota</taxon>
        <taxon>Metazoa</taxon>
        <taxon>Spiralia</taxon>
        <taxon>Lophotrochozoa</taxon>
        <taxon>Annelida</taxon>
        <taxon>Polychaeta</taxon>
        <taxon>Sedentaria</taxon>
        <taxon>Scolecida</taxon>
        <taxon>Capitellidae</taxon>
        <taxon>Capitella</taxon>
    </lineage>
</organism>
<sequence>IGVLKTFDSVQYKILLSKLLRYKIRGNPHRWFANFISGRQQSVIFNDCTSNGY</sequence>
<protein>
    <recommendedName>
        <fullName evidence="4">Reverse transcriptase domain-containing protein</fullName>
    </recommendedName>
</protein>
<keyword evidence="3" id="KW-1185">Reference proteome</keyword>
<dbReference type="EnsemblMetazoa" id="CapteT109253">
    <property type="protein sequence ID" value="CapteP109253"/>
    <property type="gene ID" value="CapteG109253"/>
</dbReference>
<proteinExistence type="predicted"/>
<dbReference type="Proteomes" id="UP000014760">
    <property type="component" value="Unassembled WGS sequence"/>
</dbReference>
<evidence type="ECO:0000313" key="3">
    <source>
        <dbReference type="Proteomes" id="UP000014760"/>
    </source>
</evidence>
<evidence type="ECO:0000313" key="1">
    <source>
        <dbReference type="EMBL" id="ELU10598.1"/>
    </source>
</evidence>
<feature type="non-terminal residue" evidence="1">
    <location>
        <position position="1"/>
    </location>
</feature>
<reference evidence="2" key="3">
    <citation type="submission" date="2015-06" db="UniProtKB">
        <authorList>
            <consortium name="EnsemblMetazoa"/>
        </authorList>
    </citation>
    <scope>IDENTIFICATION</scope>
</reference>
<evidence type="ECO:0008006" key="4">
    <source>
        <dbReference type="Google" id="ProtNLM"/>
    </source>
</evidence>
<name>R7UVE1_CAPTE</name>
<dbReference type="OrthoDB" id="8062896at2759"/>
<accession>R7UVE1</accession>
<reference evidence="1 3" key="2">
    <citation type="journal article" date="2013" name="Nature">
        <title>Insights into bilaterian evolution from three spiralian genomes.</title>
        <authorList>
            <person name="Simakov O."/>
            <person name="Marletaz F."/>
            <person name="Cho S.J."/>
            <person name="Edsinger-Gonzales E."/>
            <person name="Havlak P."/>
            <person name="Hellsten U."/>
            <person name="Kuo D.H."/>
            <person name="Larsson T."/>
            <person name="Lv J."/>
            <person name="Arendt D."/>
            <person name="Savage R."/>
            <person name="Osoegawa K."/>
            <person name="de Jong P."/>
            <person name="Grimwood J."/>
            <person name="Chapman J.A."/>
            <person name="Shapiro H."/>
            <person name="Aerts A."/>
            <person name="Otillar R.P."/>
            <person name="Terry A.Y."/>
            <person name="Boore J.L."/>
            <person name="Grigoriev I.V."/>
            <person name="Lindberg D.R."/>
            <person name="Seaver E.C."/>
            <person name="Weisblat D.A."/>
            <person name="Putnam N.H."/>
            <person name="Rokhsar D.S."/>
        </authorList>
    </citation>
    <scope>NUCLEOTIDE SEQUENCE</scope>
    <source>
        <strain evidence="1 3">I ESC-2004</strain>
    </source>
</reference>
<dbReference type="EMBL" id="AMQN01020562">
    <property type="status" value="NOT_ANNOTATED_CDS"/>
    <property type="molecule type" value="Genomic_DNA"/>
</dbReference>
<evidence type="ECO:0000313" key="2">
    <source>
        <dbReference type="EnsemblMetazoa" id="CapteP109253"/>
    </source>
</evidence>
<reference evidence="3" key="1">
    <citation type="submission" date="2012-12" db="EMBL/GenBank/DDBJ databases">
        <authorList>
            <person name="Hellsten U."/>
            <person name="Grimwood J."/>
            <person name="Chapman J.A."/>
            <person name="Shapiro H."/>
            <person name="Aerts A."/>
            <person name="Otillar R.P."/>
            <person name="Terry A.Y."/>
            <person name="Boore J.L."/>
            <person name="Simakov O."/>
            <person name="Marletaz F."/>
            <person name="Cho S.-J."/>
            <person name="Edsinger-Gonzales E."/>
            <person name="Havlak P."/>
            <person name="Kuo D.-H."/>
            <person name="Larsson T."/>
            <person name="Lv J."/>
            <person name="Arendt D."/>
            <person name="Savage R."/>
            <person name="Osoegawa K."/>
            <person name="de Jong P."/>
            <person name="Lindberg D.R."/>
            <person name="Seaver E.C."/>
            <person name="Weisblat D.A."/>
            <person name="Putnam N.H."/>
            <person name="Grigoriev I.V."/>
            <person name="Rokhsar D.S."/>
        </authorList>
    </citation>
    <scope>NUCLEOTIDE SEQUENCE</scope>
    <source>
        <strain evidence="3">I ESC-2004</strain>
    </source>
</reference>
<dbReference type="AlphaFoldDB" id="R7UVE1"/>
<dbReference type="EMBL" id="KB297369">
    <property type="protein sequence ID" value="ELU10598.1"/>
    <property type="molecule type" value="Genomic_DNA"/>
</dbReference>
<dbReference type="HOGENOM" id="CLU_210040_1_0_1"/>